<keyword evidence="3" id="KW-1185">Reference proteome</keyword>
<dbReference type="GeneID" id="87612375"/>
<feature type="transmembrane region" description="Helical" evidence="1">
    <location>
        <begin position="229"/>
        <end position="248"/>
    </location>
</feature>
<comment type="caution">
    <text evidence="2">The sequence shown here is derived from an EMBL/GenBank/DDBJ whole genome shotgun (WGS) entry which is preliminary data.</text>
</comment>
<feature type="transmembrane region" description="Helical" evidence="1">
    <location>
        <begin position="73"/>
        <end position="90"/>
    </location>
</feature>
<keyword evidence="1" id="KW-0812">Transmembrane</keyword>
<name>A0A4Y3PRY2_BREPA</name>
<dbReference type="RefSeq" id="WP_122964878.1">
    <property type="nucleotide sequence ID" value="NZ_BJMH01000026.1"/>
</dbReference>
<dbReference type="Proteomes" id="UP000316882">
    <property type="component" value="Unassembled WGS sequence"/>
</dbReference>
<dbReference type="InterPro" id="IPR025576">
    <property type="entry name" value="YwiC"/>
</dbReference>
<sequence length="253" mass="27339">MANGKRGGASLVMPREHGVWAMFVVPYLFGVFLVENNVLHLLAGPGLLCGFIAVNAALVLMRQPKLARQVLRTLLVFGGVAAICLAYPLLHNALAFWPLVVMGICAAGSIWFIRSKQERHFLNDLLGIVGLTMLLPVSAALGGGAPMQELLTAMALNVAYFTGSVFFVKAVFREKNNRMFQSVGIVYHLLLLALPLVLPVPALFSLIFVPGIVKMAIAAKKVKLPVKTVGIMEIVNVLWFLAGGYVVLGTKLF</sequence>
<protein>
    <submittedName>
        <fullName evidence="2">Membrane protein</fullName>
    </submittedName>
</protein>
<evidence type="ECO:0000256" key="1">
    <source>
        <dbReference type="SAM" id="Phobius"/>
    </source>
</evidence>
<organism evidence="2 3">
    <name type="scientific">Brevibacillus parabrevis</name>
    <dbReference type="NCBI Taxonomy" id="54914"/>
    <lineage>
        <taxon>Bacteria</taxon>
        <taxon>Bacillati</taxon>
        <taxon>Bacillota</taxon>
        <taxon>Bacilli</taxon>
        <taxon>Bacillales</taxon>
        <taxon>Paenibacillaceae</taxon>
        <taxon>Brevibacillus</taxon>
    </lineage>
</organism>
<feature type="transmembrane region" description="Helical" evidence="1">
    <location>
        <begin position="96"/>
        <end position="113"/>
    </location>
</feature>
<feature type="transmembrane region" description="Helical" evidence="1">
    <location>
        <begin position="40"/>
        <end position="61"/>
    </location>
</feature>
<proteinExistence type="predicted"/>
<feature type="transmembrane region" description="Helical" evidence="1">
    <location>
        <begin position="18"/>
        <end position="34"/>
    </location>
</feature>
<feature type="transmembrane region" description="Helical" evidence="1">
    <location>
        <begin position="184"/>
        <end position="209"/>
    </location>
</feature>
<keyword evidence="1" id="KW-1133">Transmembrane helix</keyword>
<accession>A0A4Y3PRY2</accession>
<dbReference type="AlphaFoldDB" id="A0A4Y3PRY2"/>
<dbReference type="EMBL" id="BJMH01000026">
    <property type="protein sequence ID" value="GEB34716.1"/>
    <property type="molecule type" value="Genomic_DNA"/>
</dbReference>
<gene>
    <name evidence="2" type="ORF">BPA01_42960</name>
</gene>
<dbReference type="Pfam" id="PF14256">
    <property type="entry name" value="YwiC"/>
    <property type="match status" value="1"/>
</dbReference>
<keyword evidence="1" id="KW-0472">Membrane</keyword>
<evidence type="ECO:0000313" key="2">
    <source>
        <dbReference type="EMBL" id="GEB34716.1"/>
    </source>
</evidence>
<feature type="transmembrane region" description="Helical" evidence="1">
    <location>
        <begin position="125"/>
        <end position="145"/>
    </location>
</feature>
<evidence type="ECO:0000313" key="3">
    <source>
        <dbReference type="Proteomes" id="UP000316882"/>
    </source>
</evidence>
<feature type="transmembrane region" description="Helical" evidence="1">
    <location>
        <begin position="151"/>
        <end position="172"/>
    </location>
</feature>
<reference evidence="2 3" key="1">
    <citation type="submission" date="2019-06" db="EMBL/GenBank/DDBJ databases">
        <title>Whole genome shotgun sequence of Brevibacillus parabrevis NBRC 12334.</title>
        <authorList>
            <person name="Hosoyama A."/>
            <person name="Uohara A."/>
            <person name="Ohji S."/>
            <person name="Ichikawa N."/>
        </authorList>
    </citation>
    <scope>NUCLEOTIDE SEQUENCE [LARGE SCALE GENOMIC DNA]</scope>
    <source>
        <strain evidence="2 3">NBRC 12334</strain>
    </source>
</reference>